<dbReference type="STRING" id="870435.A0A0C3PG54"/>
<feature type="compositionally biased region" description="Pro residues" evidence="5">
    <location>
        <begin position="210"/>
        <end position="221"/>
    </location>
</feature>
<evidence type="ECO:0000256" key="1">
    <source>
        <dbReference type="ARBA" id="ARBA00004123"/>
    </source>
</evidence>
<accession>A0A0C3PG54</accession>
<name>A0A0C3PG54_PISTI</name>
<evidence type="ECO:0000256" key="2">
    <source>
        <dbReference type="ARBA" id="ARBA00007459"/>
    </source>
</evidence>
<keyword evidence="3" id="KW-0507">mRNA processing</keyword>
<protein>
    <recommendedName>
        <fullName evidence="6">Pre-mRNA polyadenylation factor Fip1 domain-containing protein</fullName>
    </recommendedName>
</protein>
<comment type="subcellular location">
    <subcellularLocation>
        <location evidence="1">Nucleus</location>
    </subcellularLocation>
</comment>
<feature type="region of interest" description="Disordered" evidence="5">
    <location>
        <begin position="481"/>
        <end position="573"/>
    </location>
</feature>
<feature type="region of interest" description="Disordered" evidence="5">
    <location>
        <begin position="430"/>
        <end position="469"/>
    </location>
</feature>
<dbReference type="PANTHER" id="PTHR13484:SF0">
    <property type="entry name" value="PRE-MRNA 3'-END-PROCESSING FACTOR FIP1"/>
    <property type="match status" value="1"/>
</dbReference>
<dbReference type="Proteomes" id="UP000054217">
    <property type="component" value="Unassembled WGS sequence"/>
</dbReference>
<feature type="domain" description="Pre-mRNA polyadenylation factor Fip1" evidence="6">
    <location>
        <begin position="239"/>
        <end position="279"/>
    </location>
</feature>
<feature type="compositionally biased region" description="Pro residues" evidence="5">
    <location>
        <begin position="438"/>
        <end position="453"/>
    </location>
</feature>
<reference evidence="8" key="2">
    <citation type="submission" date="2015-01" db="EMBL/GenBank/DDBJ databases">
        <title>Evolutionary Origins and Diversification of the Mycorrhizal Mutualists.</title>
        <authorList>
            <consortium name="DOE Joint Genome Institute"/>
            <consortium name="Mycorrhizal Genomics Consortium"/>
            <person name="Kohler A."/>
            <person name="Kuo A."/>
            <person name="Nagy L.G."/>
            <person name="Floudas D."/>
            <person name="Copeland A."/>
            <person name="Barry K.W."/>
            <person name="Cichocki N."/>
            <person name="Veneault-Fourrey C."/>
            <person name="LaButti K."/>
            <person name="Lindquist E.A."/>
            <person name="Lipzen A."/>
            <person name="Lundell T."/>
            <person name="Morin E."/>
            <person name="Murat C."/>
            <person name="Riley R."/>
            <person name="Ohm R."/>
            <person name="Sun H."/>
            <person name="Tunlid A."/>
            <person name="Henrissat B."/>
            <person name="Grigoriev I.V."/>
            <person name="Hibbett D.S."/>
            <person name="Martin F."/>
        </authorList>
    </citation>
    <scope>NUCLEOTIDE SEQUENCE [LARGE SCALE GENOMIC DNA]</scope>
    <source>
        <strain evidence="8">Marx 270</strain>
    </source>
</reference>
<dbReference type="AlphaFoldDB" id="A0A0C3PG54"/>
<sequence length="573" mass="61345">MSRSFSVPGAGVAQNTRRWWLSVECRVCHVRSSLSLGDIQSLLTWVDHIRDDDDAFLYGEEATTTSEVCVGWASLKPAYSVPPVEEVVPTSAIIDNLESKTEEEPPFGLPHEEDEVEENGVIEGEEEEEEESDDDVEIIMEPTSRSLDFRQQNASARRSTSQTISTQPLQLTTEYTPRDRAAPAKLPLPPSIPGPHTVQPSLHDEGPDPSSFPPATVPPSHPSINPDMPGMLDGRSILDVDLNAMAEKPWRRPGSDISDWFNYGFDEISWELYCYRRRDLGDLASVLKTNVLNFAAMTEDQLTALPPELRTMVMTGANAMMNQSSSANMMGPNVGINPMMDMSGMGAMNIPMGMGINGDLAMQMQAGGPMMQDGPGPVVTNGTPEQGVQMGMQDGFGGGAPGPGMMGMGMGGDYGMQQEQGPMGQGMYPAMEGSNTPVPAPVQTPTPGGPPAGPAHASRGGPPPAQFRGRAMAQGLRGRGMFVGRGRGRYDGPPPGPVRPASPLPPGVPTGPRNQNRYKDRDGNAPAVEGLDYGGTAKDAGGRTPSGEPEDRGHSRKRRSSPGLDDTRGTKRR</sequence>
<keyword evidence="4" id="KW-0539">Nucleus</keyword>
<gene>
    <name evidence="7" type="ORF">M404DRAFT_137713</name>
</gene>
<evidence type="ECO:0000256" key="5">
    <source>
        <dbReference type="SAM" id="MobiDB-lite"/>
    </source>
</evidence>
<dbReference type="GO" id="GO:0005847">
    <property type="term" value="C:mRNA cleavage and polyadenylation specificity factor complex"/>
    <property type="evidence" value="ECO:0007669"/>
    <property type="project" value="TreeGrafter"/>
</dbReference>
<evidence type="ECO:0000313" key="7">
    <source>
        <dbReference type="EMBL" id="KIO06919.1"/>
    </source>
</evidence>
<dbReference type="OrthoDB" id="1917198at2759"/>
<dbReference type="InterPro" id="IPR007854">
    <property type="entry name" value="Fip1_dom"/>
</dbReference>
<keyword evidence="8" id="KW-1185">Reference proteome</keyword>
<evidence type="ECO:0000259" key="6">
    <source>
        <dbReference type="Pfam" id="PF05182"/>
    </source>
</evidence>
<dbReference type="Pfam" id="PF05182">
    <property type="entry name" value="Fip1"/>
    <property type="match status" value="1"/>
</dbReference>
<comment type="similarity">
    <text evidence="2">Belongs to the FIP1 family.</text>
</comment>
<dbReference type="InterPro" id="IPR051187">
    <property type="entry name" value="Pre-mRNA_3'-end_processing_reg"/>
</dbReference>
<dbReference type="GO" id="GO:0006397">
    <property type="term" value="P:mRNA processing"/>
    <property type="evidence" value="ECO:0007669"/>
    <property type="project" value="UniProtKB-KW"/>
</dbReference>
<feature type="compositionally biased region" description="Pro residues" evidence="5">
    <location>
        <begin position="492"/>
        <end position="509"/>
    </location>
</feature>
<feature type="compositionally biased region" description="Polar residues" evidence="5">
    <location>
        <begin position="143"/>
        <end position="175"/>
    </location>
</feature>
<proteinExistence type="inferred from homology"/>
<reference evidence="7 8" key="1">
    <citation type="submission" date="2014-04" db="EMBL/GenBank/DDBJ databases">
        <authorList>
            <consortium name="DOE Joint Genome Institute"/>
            <person name="Kuo A."/>
            <person name="Kohler A."/>
            <person name="Costa M.D."/>
            <person name="Nagy L.G."/>
            <person name="Floudas D."/>
            <person name="Copeland A."/>
            <person name="Barry K.W."/>
            <person name="Cichocki N."/>
            <person name="Veneault-Fourrey C."/>
            <person name="LaButti K."/>
            <person name="Lindquist E.A."/>
            <person name="Lipzen A."/>
            <person name="Lundell T."/>
            <person name="Morin E."/>
            <person name="Murat C."/>
            <person name="Sun H."/>
            <person name="Tunlid A."/>
            <person name="Henrissat B."/>
            <person name="Grigoriev I.V."/>
            <person name="Hibbett D.S."/>
            <person name="Martin F."/>
            <person name="Nordberg H.P."/>
            <person name="Cantor M.N."/>
            <person name="Hua S.X."/>
        </authorList>
    </citation>
    <scope>NUCLEOTIDE SEQUENCE [LARGE SCALE GENOMIC DNA]</scope>
    <source>
        <strain evidence="7 8">Marx 270</strain>
    </source>
</reference>
<dbReference type="InParanoid" id="A0A0C3PG54"/>
<organism evidence="7 8">
    <name type="scientific">Pisolithus tinctorius Marx 270</name>
    <dbReference type="NCBI Taxonomy" id="870435"/>
    <lineage>
        <taxon>Eukaryota</taxon>
        <taxon>Fungi</taxon>
        <taxon>Dikarya</taxon>
        <taxon>Basidiomycota</taxon>
        <taxon>Agaricomycotina</taxon>
        <taxon>Agaricomycetes</taxon>
        <taxon>Agaricomycetidae</taxon>
        <taxon>Boletales</taxon>
        <taxon>Sclerodermatineae</taxon>
        <taxon>Pisolithaceae</taxon>
        <taxon>Pisolithus</taxon>
    </lineage>
</organism>
<feature type="compositionally biased region" description="Acidic residues" evidence="5">
    <location>
        <begin position="112"/>
        <end position="138"/>
    </location>
</feature>
<dbReference type="PANTHER" id="PTHR13484">
    <property type="entry name" value="FIP1-LIKE 1 PROTEIN"/>
    <property type="match status" value="1"/>
</dbReference>
<dbReference type="HOGENOM" id="CLU_038604_0_0_1"/>
<evidence type="ECO:0000256" key="3">
    <source>
        <dbReference type="ARBA" id="ARBA00022664"/>
    </source>
</evidence>
<evidence type="ECO:0000256" key="4">
    <source>
        <dbReference type="ARBA" id="ARBA00023242"/>
    </source>
</evidence>
<evidence type="ECO:0000313" key="8">
    <source>
        <dbReference type="Proteomes" id="UP000054217"/>
    </source>
</evidence>
<feature type="region of interest" description="Disordered" evidence="5">
    <location>
        <begin position="100"/>
        <end position="225"/>
    </location>
</feature>
<dbReference type="EMBL" id="KN831961">
    <property type="protein sequence ID" value="KIO06919.1"/>
    <property type="molecule type" value="Genomic_DNA"/>
</dbReference>